<keyword evidence="2" id="KW-0564">Palmitate</keyword>
<dbReference type="Gene3D" id="2.20.200.10">
    <property type="entry name" value="Outer membrane efflux proteins (OEP)"/>
    <property type="match status" value="1"/>
</dbReference>
<name>A0A976GB68_9BURK</name>
<reference evidence="5 6" key="1">
    <citation type="submission" date="2018-01" db="EMBL/GenBank/DDBJ databases">
        <authorList>
            <person name="Clerissi C."/>
        </authorList>
    </citation>
    <scope>NUCLEOTIDE SEQUENCE [LARGE SCALE GENOMIC DNA]</scope>
    <source>
        <strain evidence="5">Cupriavidus oxalaticus LMG 2235</strain>
    </source>
</reference>
<gene>
    <name evidence="5" type="ORF">CO2235_30158</name>
</gene>
<keyword evidence="2" id="KW-1134">Transmembrane beta strand</keyword>
<accession>A0A976GB68</accession>
<dbReference type="PANTHER" id="PTHR30203">
    <property type="entry name" value="OUTER MEMBRANE CATION EFFLUX PROTEIN"/>
    <property type="match status" value="1"/>
</dbReference>
<evidence type="ECO:0000256" key="1">
    <source>
        <dbReference type="ARBA" id="ARBA00007613"/>
    </source>
</evidence>
<dbReference type="GO" id="GO:0015562">
    <property type="term" value="F:efflux transmembrane transporter activity"/>
    <property type="evidence" value="ECO:0007669"/>
    <property type="project" value="InterPro"/>
</dbReference>
<feature type="region of interest" description="Disordered" evidence="4">
    <location>
        <begin position="495"/>
        <end position="514"/>
    </location>
</feature>
<dbReference type="RefSeq" id="WP_420868453.1">
    <property type="nucleotide sequence ID" value="NZ_CP069810.1"/>
</dbReference>
<dbReference type="NCBIfam" id="TIGR01845">
    <property type="entry name" value="outer_NodT"/>
    <property type="match status" value="1"/>
</dbReference>
<dbReference type="InterPro" id="IPR003423">
    <property type="entry name" value="OMP_efflux"/>
</dbReference>
<feature type="signal peptide" evidence="2">
    <location>
        <begin position="1"/>
        <end position="23"/>
    </location>
</feature>
<sequence>MTVFSPVFSPLFKPVFGRFLAHALPLPLACALLLAGCAVGPDYKRPDAPVTEAFKEATDASTDTTTDANAWRGDWKTAEPQDAIARADWWTVFGDPQLDALMSEVQISNQNIKAAEAQYRQAVAALQAARAGFFPTVDAQAGASRARGASGNTLNGQSLTLGATWEIDVWGRVRRQVESSEASAQASQADLASTLLSTQATLAQSYFLLRVADAQKALLDRTVADYQKSLQLVQNQYAAGTAQRSDVLQSETQLKSAQAQQIDIQITRAQLEHAIAVLVGKPPAALSLAADEFGKAPPRVPAAVPSELLERRPDIGAAERRMASANAQIGVAQAAYYPTLSLSASGGLTASTLARWMSLPDRIWSIGGGLAGTLFDGGLRSAAKAQAVAAYDQTVANYRQTVLSAFQEVEDNLAAQRLLEQEAVVQNDALRSAREALALVNNRYRAGTAGLLDVLTAQTAAYTAERTALSIAGRQYTAAVVLIKALGGNWHPQPLEGTTAGAAPAAPATTVGQR</sequence>
<feature type="coiled-coil region" evidence="3">
    <location>
        <begin position="98"/>
        <end position="132"/>
    </location>
</feature>
<feature type="chain" id="PRO_5038167110" evidence="2">
    <location>
        <begin position="24"/>
        <end position="514"/>
    </location>
</feature>
<keyword evidence="2" id="KW-0472">Membrane</keyword>
<comment type="caution">
    <text evidence="5">The sequence shown here is derived from an EMBL/GenBank/DDBJ whole genome shotgun (WGS) entry which is preliminary data.</text>
</comment>
<dbReference type="Gene3D" id="1.20.1600.10">
    <property type="entry name" value="Outer membrane efflux proteins (OEP)"/>
    <property type="match status" value="1"/>
</dbReference>
<evidence type="ECO:0000313" key="6">
    <source>
        <dbReference type="Proteomes" id="UP000256862"/>
    </source>
</evidence>
<dbReference type="EMBL" id="OGUS01000125">
    <property type="protein sequence ID" value="SPC16272.1"/>
    <property type="molecule type" value="Genomic_DNA"/>
</dbReference>
<dbReference type="GO" id="GO:0005886">
    <property type="term" value="C:plasma membrane"/>
    <property type="evidence" value="ECO:0007669"/>
    <property type="project" value="UniProtKB-SubCell"/>
</dbReference>
<keyword evidence="2" id="KW-0449">Lipoprotein</keyword>
<protein>
    <submittedName>
        <fullName evidence="5">RND transporter</fullName>
    </submittedName>
</protein>
<feature type="compositionally biased region" description="Low complexity" evidence="4">
    <location>
        <begin position="497"/>
        <end position="514"/>
    </location>
</feature>
<comment type="subcellular location">
    <subcellularLocation>
        <location evidence="2">Cell membrane</location>
        <topology evidence="2">Lipid-anchor</topology>
    </subcellularLocation>
</comment>
<evidence type="ECO:0000256" key="3">
    <source>
        <dbReference type="SAM" id="Coils"/>
    </source>
</evidence>
<keyword evidence="3" id="KW-0175">Coiled coil</keyword>
<evidence type="ECO:0000256" key="2">
    <source>
        <dbReference type="RuleBase" id="RU362097"/>
    </source>
</evidence>
<keyword evidence="2" id="KW-0732">Signal</keyword>
<dbReference type="Pfam" id="PF02321">
    <property type="entry name" value="OEP"/>
    <property type="match status" value="2"/>
</dbReference>
<dbReference type="AlphaFoldDB" id="A0A976GB68"/>
<organism evidence="5 6">
    <name type="scientific">Cupriavidus oxalaticus</name>
    <dbReference type="NCBI Taxonomy" id="96344"/>
    <lineage>
        <taxon>Bacteria</taxon>
        <taxon>Pseudomonadati</taxon>
        <taxon>Pseudomonadota</taxon>
        <taxon>Betaproteobacteria</taxon>
        <taxon>Burkholderiales</taxon>
        <taxon>Burkholderiaceae</taxon>
        <taxon>Cupriavidus</taxon>
    </lineage>
</organism>
<dbReference type="Proteomes" id="UP000256862">
    <property type="component" value="Chromosome CO2235"/>
</dbReference>
<dbReference type="SUPFAM" id="SSF56954">
    <property type="entry name" value="Outer membrane efflux proteins (OEP)"/>
    <property type="match status" value="1"/>
</dbReference>
<keyword evidence="2" id="KW-0812">Transmembrane</keyword>
<dbReference type="InterPro" id="IPR010131">
    <property type="entry name" value="MdtP/NodT-like"/>
</dbReference>
<evidence type="ECO:0000256" key="4">
    <source>
        <dbReference type="SAM" id="MobiDB-lite"/>
    </source>
</evidence>
<evidence type="ECO:0000313" key="5">
    <source>
        <dbReference type="EMBL" id="SPC16272.1"/>
    </source>
</evidence>
<comment type="similarity">
    <text evidence="1 2">Belongs to the outer membrane factor (OMF) (TC 1.B.17) family.</text>
</comment>
<dbReference type="PANTHER" id="PTHR30203:SF33">
    <property type="entry name" value="BLR4455 PROTEIN"/>
    <property type="match status" value="1"/>
</dbReference>
<proteinExistence type="inferred from homology"/>